<sequence>MNHDHGRDASTEEVIADASNDKCKCGSTDHRTSHKICLLRRTCETATGIDTSCDINASKSDDNASEYVTIIDKRALMADFKIDLNNGKYQPVSALLDNHCF</sequence>
<proteinExistence type="predicted"/>
<dbReference type="EnsemblMetazoa" id="Aqu2.1.26000_001">
    <property type="protein sequence ID" value="Aqu2.1.26000_001"/>
    <property type="gene ID" value="Aqu2.1.26000"/>
</dbReference>
<dbReference type="AlphaFoldDB" id="A0A1X7UED1"/>
<accession>A0A1X7UED1</accession>
<protein>
    <submittedName>
        <fullName evidence="1">Uncharacterized protein</fullName>
    </submittedName>
</protein>
<organism evidence="1">
    <name type="scientific">Amphimedon queenslandica</name>
    <name type="common">Sponge</name>
    <dbReference type="NCBI Taxonomy" id="400682"/>
    <lineage>
        <taxon>Eukaryota</taxon>
        <taxon>Metazoa</taxon>
        <taxon>Porifera</taxon>
        <taxon>Demospongiae</taxon>
        <taxon>Heteroscleromorpha</taxon>
        <taxon>Haplosclerida</taxon>
        <taxon>Niphatidae</taxon>
        <taxon>Amphimedon</taxon>
    </lineage>
</organism>
<reference evidence="1" key="1">
    <citation type="submission" date="2017-05" db="UniProtKB">
        <authorList>
            <consortium name="EnsemblMetazoa"/>
        </authorList>
    </citation>
    <scope>IDENTIFICATION</scope>
</reference>
<name>A0A1X7UED1_AMPQE</name>
<dbReference type="InParanoid" id="A0A1X7UED1"/>
<evidence type="ECO:0000313" key="1">
    <source>
        <dbReference type="EnsemblMetazoa" id="Aqu2.1.26000_001"/>
    </source>
</evidence>